<dbReference type="PANTHER" id="PTHR32093">
    <property type="entry name" value="LEUCINE-RICH REPEAT EXTENSIN-LIKE PROTEIN 3-RELATED"/>
    <property type="match status" value="1"/>
</dbReference>
<evidence type="ECO:0000313" key="6">
    <source>
        <dbReference type="EMBL" id="RMZ68423.1"/>
    </source>
</evidence>
<dbReference type="InterPro" id="IPR051582">
    <property type="entry name" value="LRR_extensin-like_regulator"/>
</dbReference>
<evidence type="ECO:0000256" key="4">
    <source>
        <dbReference type="ARBA" id="ARBA00022729"/>
    </source>
</evidence>
<dbReference type="GO" id="GO:0005576">
    <property type="term" value="C:extracellular region"/>
    <property type="evidence" value="ECO:0007669"/>
    <property type="project" value="UniProtKB-SubCell"/>
</dbReference>
<keyword evidence="2" id="KW-0964">Secreted</keyword>
<sequence length="153" mass="16515">MVWLIYLDLRFNNFHGPLPAEVYTKLSQIKDLILNNNAFTGTITDSIGAFPGEVLSLANNKFTGPIPSTLAKATGLNEFVVLGNQLTGSIPTGLGALKKLKVFDVSQNRLTGTVPEDLCSIKTLEHLILSGNKLDKHLGPMCAALKKKGILKI</sequence>
<evidence type="ECO:0000256" key="5">
    <source>
        <dbReference type="ARBA" id="ARBA00022737"/>
    </source>
</evidence>
<evidence type="ECO:0000256" key="3">
    <source>
        <dbReference type="ARBA" id="ARBA00022614"/>
    </source>
</evidence>
<keyword evidence="5" id="KW-0677">Repeat</keyword>
<dbReference type="Pfam" id="PF13855">
    <property type="entry name" value="LRR_8"/>
    <property type="match status" value="1"/>
</dbReference>
<dbReference type="OrthoDB" id="676979at2759"/>
<keyword evidence="7" id="KW-1185">Reference proteome</keyword>
<dbReference type="SUPFAM" id="SSF52058">
    <property type="entry name" value="L domain-like"/>
    <property type="match status" value="1"/>
</dbReference>
<dbReference type="FunFam" id="3.80.10.10:FF:000041">
    <property type="entry name" value="LRR receptor-like serine/threonine-protein kinase ERECTA"/>
    <property type="match status" value="1"/>
</dbReference>
<evidence type="ECO:0000313" key="7">
    <source>
        <dbReference type="Proteomes" id="UP000265663"/>
    </source>
</evidence>
<dbReference type="Pfam" id="PF00560">
    <property type="entry name" value="LRR_1"/>
    <property type="match status" value="2"/>
</dbReference>
<proteinExistence type="predicted"/>
<organism evidence="6 7">
    <name type="scientific">Pyrenophora seminiperda CCB06</name>
    <dbReference type="NCBI Taxonomy" id="1302712"/>
    <lineage>
        <taxon>Eukaryota</taxon>
        <taxon>Fungi</taxon>
        <taxon>Dikarya</taxon>
        <taxon>Ascomycota</taxon>
        <taxon>Pezizomycotina</taxon>
        <taxon>Dothideomycetes</taxon>
        <taxon>Pleosporomycetidae</taxon>
        <taxon>Pleosporales</taxon>
        <taxon>Pleosporineae</taxon>
        <taxon>Pleosporaceae</taxon>
        <taxon>Pyrenophora</taxon>
    </lineage>
</organism>
<accession>A0A3M7M1Q9</accession>
<evidence type="ECO:0000256" key="2">
    <source>
        <dbReference type="ARBA" id="ARBA00022525"/>
    </source>
</evidence>
<gene>
    <name evidence="6" type="ORF">GMOD_00010074</name>
</gene>
<keyword evidence="4" id="KW-0732">Signal</keyword>
<dbReference type="Proteomes" id="UP000265663">
    <property type="component" value="Unassembled WGS sequence"/>
</dbReference>
<name>A0A3M7M1Q9_9PLEO</name>
<keyword evidence="3" id="KW-0433">Leucine-rich repeat</keyword>
<dbReference type="AlphaFoldDB" id="A0A3M7M1Q9"/>
<dbReference type="Gene3D" id="3.80.10.10">
    <property type="entry name" value="Ribonuclease Inhibitor"/>
    <property type="match status" value="1"/>
</dbReference>
<dbReference type="EMBL" id="KE747815">
    <property type="protein sequence ID" value="RMZ68423.1"/>
    <property type="molecule type" value="Genomic_DNA"/>
</dbReference>
<comment type="subcellular location">
    <subcellularLocation>
        <location evidence="1">Secreted</location>
    </subcellularLocation>
</comment>
<protein>
    <submittedName>
        <fullName evidence="6">Leucine-rich repeat-containing 40</fullName>
    </submittedName>
</protein>
<evidence type="ECO:0000256" key="1">
    <source>
        <dbReference type="ARBA" id="ARBA00004613"/>
    </source>
</evidence>
<dbReference type="PANTHER" id="PTHR32093:SF121">
    <property type="entry name" value="LEUCINE-RICH REPEAT EXTENSIN-LIKE PROTEIN 6"/>
    <property type="match status" value="1"/>
</dbReference>
<reference evidence="6 7" key="1">
    <citation type="journal article" date="2014" name="PLoS ONE">
        <title>De novo Genome Assembly of the Fungal Plant Pathogen Pyrenophora semeniperda.</title>
        <authorList>
            <person name="Soliai M.M."/>
            <person name="Meyer S.E."/>
            <person name="Udall J.A."/>
            <person name="Elzinga D.E."/>
            <person name="Hermansen R.A."/>
            <person name="Bodily P.M."/>
            <person name="Hart A.A."/>
            <person name="Coleman C.E."/>
        </authorList>
    </citation>
    <scope>NUCLEOTIDE SEQUENCE [LARGE SCALE GENOMIC DNA]</scope>
    <source>
        <strain evidence="6 7">CCB06</strain>
        <tissue evidence="6">Mycelium</tissue>
    </source>
</reference>
<dbReference type="InterPro" id="IPR001611">
    <property type="entry name" value="Leu-rich_rpt"/>
</dbReference>
<dbReference type="InterPro" id="IPR032675">
    <property type="entry name" value="LRR_dom_sf"/>
</dbReference>